<comment type="caution">
    <text evidence="4">The sequence shown here is derived from an EMBL/GenBank/DDBJ whole genome shotgun (WGS) entry which is preliminary data.</text>
</comment>
<name>A0A4V2V100_9GAMM</name>
<keyword evidence="5" id="KW-1185">Reference proteome</keyword>
<dbReference type="InterPro" id="IPR035919">
    <property type="entry name" value="EAL_sf"/>
</dbReference>
<dbReference type="PANTHER" id="PTHR33121">
    <property type="entry name" value="CYCLIC DI-GMP PHOSPHODIESTERASE PDEF"/>
    <property type="match status" value="1"/>
</dbReference>
<reference evidence="4 5" key="1">
    <citation type="submission" date="2019-03" db="EMBL/GenBank/DDBJ databases">
        <title>Genomic Encyclopedia of Type Strains, Phase IV (KMG-IV): sequencing the most valuable type-strain genomes for metagenomic binning, comparative biology and taxonomic classification.</title>
        <authorList>
            <person name="Goeker M."/>
        </authorList>
    </citation>
    <scope>NUCLEOTIDE SEQUENCE [LARGE SCALE GENOMIC DNA]</scope>
    <source>
        <strain evidence="4 5">DSM 13587</strain>
    </source>
</reference>
<dbReference type="SUPFAM" id="SSF141868">
    <property type="entry name" value="EAL domain-like"/>
    <property type="match status" value="1"/>
</dbReference>
<dbReference type="PROSITE" id="PS50887">
    <property type="entry name" value="GGDEF"/>
    <property type="match status" value="1"/>
</dbReference>
<evidence type="ECO:0000313" key="4">
    <source>
        <dbReference type="EMBL" id="TCT18862.1"/>
    </source>
</evidence>
<dbReference type="EMBL" id="SMAO01000011">
    <property type="protein sequence ID" value="TCT18862.1"/>
    <property type="molecule type" value="Genomic_DNA"/>
</dbReference>
<dbReference type="Gene3D" id="3.30.70.270">
    <property type="match status" value="1"/>
</dbReference>
<organism evidence="4 5">
    <name type="scientific">Thiobaca trueperi</name>
    <dbReference type="NCBI Taxonomy" id="127458"/>
    <lineage>
        <taxon>Bacteria</taxon>
        <taxon>Pseudomonadati</taxon>
        <taxon>Pseudomonadota</taxon>
        <taxon>Gammaproteobacteria</taxon>
        <taxon>Chromatiales</taxon>
        <taxon>Chromatiaceae</taxon>
        <taxon>Thiobaca</taxon>
    </lineage>
</organism>
<feature type="domain" description="EAL" evidence="2">
    <location>
        <begin position="50"/>
        <end position="300"/>
    </location>
</feature>
<dbReference type="CDD" id="cd01948">
    <property type="entry name" value="EAL"/>
    <property type="match status" value="1"/>
</dbReference>
<dbReference type="Gene3D" id="3.20.20.450">
    <property type="entry name" value="EAL domain"/>
    <property type="match status" value="1"/>
</dbReference>
<dbReference type="InterPro" id="IPR043128">
    <property type="entry name" value="Rev_trsase/Diguanyl_cyclase"/>
</dbReference>
<dbReference type="InterPro" id="IPR029787">
    <property type="entry name" value="Nucleotide_cyclase"/>
</dbReference>
<dbReference type="InterPro" id="IPR000160">
    <property type="entry name" value="GGDEF_dom"/>
</dbReference>
<dbReference type="SUPFAM" id="SSF54631">
    <property type="entry name" value="CBS-domain pair"/>
    <property type="match status" value="1"/>
</dbReference>
<evidence type="ECO:0000313" key="5">
    <source>
        <dbReference type="Proteomes" id="UP000295717"/>
    </source>
</evidence>
<dbReference type="SMART" id="SM00052">
    <property type="entry name" value="EAL"/>
    <property type="match status" value="1"/>
</dbReference>
<gene>
    <name evidence="4" type="ORF">EDC35_11161</name>
</gene>
<dbReference type="AlphaFoldDB" id="A0A4V2V100"/>
<protein>
    <submittedName>
        <fullName evidence="4">Diguanylate cyclase/phosphodiesterase</fullName>
    </submittedName>
</protein>
<dbReference type="CDD" id="cd01949">
    <property type="entry name" value="GGDEF"/>
    <property type="match status" value="1"/>
</dbReference>
<dbReference type="Pfam" id="PF00563">
    <property type="entry name" value="EAL"/>
    <property type="match status" value="1"/>
</dbReference>
<dbReference type="RefSeq" id="WP_243651760.1">
    <property type="nucleotide sequence ID" value="NZ_SMAO01000011.1"/>
</dbReference>
<feature type="domain" description="GGDEF" evidence="3">
    <location>
        <begin position="479"/>
        <end position="634"/>
    </location>
</feature>
<dbReference type="Proteomes" id="UP000295717">
    <property type="component" value="Unassembled WGS sequence"/>
</dbReference>
<evidence type="ECO:0000256" key="1">
    <source>
        <dbReference type="SAM" id="MobiDB-lite"/>
    </source>
</evidence>
<accession>A0A4V2V100</accession>
<sequence length="648" mass="72624">MPEQMGQEMKAEGRQRATPWKSLMDWRAMMSNRKGDSPDSSGSGQIWECASPVAPKTLVDRARGSLAYALQPIVNIHTGSVYGYEALLRGVSDLGFDDVYSLLEHAWHEGSACALDRLLRDLAISHFAQLPNAARYRLFFNLDPRLIELERPEQTLELLRRHDLPAETICLELSERADLTATPGVAKVIAAYRRHRFQLAIDDFGAGYSGLRLLYEHPPDHLKIDRFFISGIADDHKKRLFVASTVQLAHAMGIGVIAEGVETERELLACKEVGCDLVQGYLIARPQLDVWALRSSYDHIQIIHQDNRRDLPGDRALIERSMEHIPPLQVTANAKAMFDAFRLAKAHQVIPVLDAAERPLGLIHEVDIKEFIYSIYGRDLIVNPAFARPLSDFTRPCPVVDIHDSAARLLESFSASTDPVGLIVTQDARYLGFISATALLRLIDQKNLAVARDQNPLTKLPGNIPIHEYVSRALVERGHTWYLAYLDFDHFKAFNDNYGFRLGDRAILMFAELLQKQLGAGSWFIGHIGGDDFFAGIRDAPAEDVIDQLRRMLATFRTDVQSLYDPEDRQRGHVRAHDRFGQERDIPLMRCSAALVVIHPGDDYGCIEALSRTIAEMKHQAKASESGLVFRQDSDPRGSAQTVPDAAP</sequence>
<evidence type="ECO:0000259" key="2">
    <source>
        <dbReference type="PROSITE" id="PS50883"/>
    </source>
</evidence>
<dbReference type="InterPro" id="IPR050706">
    <property type="entry name" value="Cyclic-di-GMP_PDE-like"/>
</dbReference>
<dbReference type="Pfam" id="PF00990">
    <property type="entry name" value="GGDEF"/>
    <property type="match status" value="1"/>
</dbReference>
<feature type="region of interest" description="Disordered" evidence="1">
    <location>
        <begin position="625"/>
        <end position="648"/>
    </location>
</feature>
<dbReference type="InterPro" id="IPR046342">
    <property type="entry name" value="CBS_dom_sf"/>
</dbReference>
<dbReference type="PANTHER" id="PTHR33121:SF76">
    <property type="entry name" value="SIGNALING PROTEIN"/>
    <property type="match status" value="1"/>
</dbReference>
<dbReference type="SUPFAM" id="SSF55073">
    <property type="entry name" value="Nucleotide cyclase"/>
    <property type="match status" value="1"/>
</dbReference>
<dbReference type="GO" id="GO:0071111">
    <property type="term" value="F:cyclic-guanylate-specific phosphodiesterase activity"/>
    <property type="evidence" value="ECO:0007669"/>
    <property type="project" value="InterPro"/>
</dbReference>
<dbReference type="InterPro" id="IPR001633">
    <property type="entry name" value="EAL_dom"/>
</dbReference>
<dbReference type="SMART" id="SM00267">
    <property type="entry name" value="GGDEF"/>
    <property type="match status" value="1"/>
</dbReference>
<proteinExistence type="predicted"/>
<evidence type="ECO:0000259" key="3">
    <source>
        <dbReference type="PROSITE" id="PS50887"/>
    </source>
</evidence>
<dbReference type="PROSITE" id="PS50883">
    <property type="entry name" value="EAL"/>
    <property type="match status" value="1"/>
</dbReference>
<dbReference type="NCBIfam" id="TIGR00254">
    <property type="entry name" value="GGDEF"/>
    <property type="match status" value="1"/>
</dbReference>